<reference evidence="4" key="2">
    <citation type="submission" date="2018-05" db="EMBL/GenBank/DDBJ databases">
        <title>OpunRS2 (Oryza punctata Reference Sequence Version 2).</title>
        <authorList>
            <person name="Zhang J."/>
            <person name="Kudrna D."/>
            <person name="Lee S."/>
            <person name="Talag J."/>
            <person name="Welchert J."/>
            <person name="Wing R.A."/>
        </authorList>
    </citation>
    <scope>NUCLEOTIDE SEQUENCE [LARGE SCALE GENOMIC DNA]</scope>
</reference>
<dbReference type="PANTHER" id="PTHR13052:SF3">
    <property type="entry name" value="NUCLEAR FACTOR RELATED TO KAPPA-B-BINDING PROTEIN"/>
    <property type="match status" value="1"/>
</dbReference>
<name>A0A0E0LWI2_ORYPU</name>
<dbReference type="Proteomes" id="UP000026962">
    <property type="component" value="Chromosome 8"/>
</dbReference>
<dbReference type="HOGENOM" id="CLU_036547_0_0_1"/>
<keyword evidence="2" id="KW-0539">Nucleus</keyword>
<dbReference type="CDD" id="cd21865">
    <property type="entry name" value="DEUBAD_NFRKB"/>
    <property type="match status" value="1"/>
</dbReference>
<evidence type="ECO:0000256" key="2">
    <source>
        <dbReference type="ARBA" id="ARBA00023242"/>
    </source>
</evidence>
<reference evidence="4" key="1">
    <citation type="submission" date="2015-04" db="UniProtKB">
        <authorList>
            <consortium name="EnsemblPlants"/>
        </authorList>
    </citation>
    <scope>IDENTIFICATION</scope>
</reference>
<dbReference type="GO" id="GO:0031011">
    <property type="term" value="C:Ino80 complex"/>
    <property type="evidence" value="ECO:0007669"/>
    <property type="project" value="InterPro"/>
</dbReference>
<protein>
    <recommendedName>
        <fullName evidence="3">DEUBAD domain-containing protein</fullName>
    </recommendedName>
</protein>
<dbReference type="STRING" id="4537.A0A0E0LWI2"/>
<evidence type="ECO:0000313" key="5">
    <source>
        <dbReference type="Proteomes" id="UP000026962"/>
    </source>
</evidence>
<proteinExistence type="predicted"/>
<evidence type="ECO:0000259" key="3">
    <source>
        <dbReference type="PROSITE" id="PS51916"/>
    </source>
</evidence>
<evidence type="ECO:0000313" key="4">
    <source>
        <dbReference type="EnsemblPlants" id="OPUNC08G17510.1"/>
    </source>
</evidence>
<dbReference type="OMA" id="IHESDDY"/>
<sequence length="559" mass="63042">MGIVKLASCVPTEERAYSCGYEDITQEEKMLLQSFPIHESDDYEHAEVNCELAKSGDQICSVPYGLYDLPELSDILSLETWNLCLTEDDRFRLAAHLPDMDQHDFFLTMKELFSGSDLFFGSPMKSFFHRLNGGFYSPEVSQARELLMIFERRKYYHFLKSYHDGMILKFASRCGVSTDLQGKVNSWNDRRHEDPLTGVDINSSPFNRSLSITNEVKDATLPPLKRAKRMDGTVTTHCSAKRKGIVCRDKSMETSSLKSPVFHVPGELTTCIRLPKGVLKIKTDCASLIDHNEGMHRTPEPMLADQLGIQVSSLPCASALDVHGFAMNSAYYYHINTSKSTSGNLHVRPYQREGTLDTYPHLVERPFGVQIMVPEELKRGHYSRMPNSFHQSTTKHSPKYCNEAFGTTETPHEKNLLKNFGQQNAVIPESSPDPFTRITDCHQANGYIMHDLKTAESISQVLTLGTDTPGPYKHLFEQSKTIGRYPEGLKLKTPAIQSVTEVEEGHKYPFTYKRRKLQKRLDLVDPVKKSTMVDSEPLSALASVANVKIKGNQALKIGS</sequence>
<dbReference type="eggNOG" id="ENOG502QPJM">
    <property type="taxonomic scope" value="Eukaryota"/>
</dbReference>
<feature type="domain" description="DEUBAD" evidence="3">
    <location>
        <begin position="63"/>
        <end position="176"/>
    </location>
</feature>
<dbReference type="PANTHER" id="PTHR13052">
    <property type="entry name" value="NFRKB-RELATED"/>
    <property type="match status" value="1"/>
</dbReference>
<dbReference type="Gramene" id="OPUNC08G17510.1">
    <property type="protein sequence ID" value="OPUNC08G17510.1"/>
    <property type="gene ID" value="OPUNC08G17510"/>
</dbReference>
<organism evidence="4">
    <name type="scientific">Oryza punctata</name>
    <name type="common">Red rice</name>
    <dbReference type="NCBI Taxonomy" id="4537"/>
    <lineage>
        <taxon>Eukaryota</taxon>
        <taxon>Viridiplantae</taxon>
        <taxon>Streptophyta</taxon>
        <taxon>Embryophyta</taxon>
        <taxon>Tracheophyta</taxon>
        <taxon>Spermatophyta</taxon>
        <taxon>Magnoliopsida</taxon>
        <taxon>Liliopsida</taxon>
        <taxon>Poales</taxon>
        <taxon>Poaceae</taxon>
        <taxon>BOP clade</taxon>
        <taxon>Oryzoideae</taxon>
        <taxon>Oryzeae</taxon>
        <taxon>Oryzinae</taxon>
        <taxon>Oryza</taxon>
    </lineage>
</organism>
<dbReference type="AlphaFoldDB" id="A0A0E0LWI2"/>
<dbReference type="InterPro" id="IPR044867">
    <property type="entry name" value="DEUBAD_dom"/>
</dbReference>
<dbReference type="PROSITE" id="PS51916">
    <property type="entry name" value="DEUBAD"/>
    <property type="match status" value="1"/>
</dbReference>
<evidence type="ECO:0000256" key="1">
    <source>
        <dbReference type="ARBA" id="ARBA00004123"/>
    </source>
</evidence>
<accession>A0A0E0LWI2</accession>
<dbReference type="EnsemblPlants" id="OPUNC08G17510.1">
    <property type="protein sequence ID" value="OPUNC08G17510.1"/>
    <property type="gene ID" value="OPUNC08G17510"/>
</dbReference>
<comment type="subcellular location">
    <subcellularLocation>
        <location evidence="1">Nucleus</location>
    </subcellularLocation>
</comment>
<keyword evidence="5" id="KW-1185">Reference proteome</keyword>
<dbReference type="InterPro" id="IPR024867">
    <property type="entry name" value="NFRKB"/>
</dbReference>